<dbReference type="GO" id="GO:0005930">
    <property type="term" value="C:axoneme"/>
    <property type="evidence" value="ECO:0007669"/>
    <property type="project" value="UniProtKB-SubCell"/>
</dbReference>
<protein>
    <submittedName>
        <fullName evidence="2">Uncharacterized protein</fullName>
    </submittedName>
</protein>
<evidence type="ECO:0000313" key="3">
    <source>
        <dbReference type="Proteomes" id="UP000256970"/>
    </source>
</evidence>
<dbReference type="Gene3D" id="3.80.10.10">
    <property type="entry name" value="Ribonuclease Inhibitor"/>
    <property type="match status" value="1"/>
</dbReference>
<proteinExistence type="predicted"/>
<accession>A0A383VVP1</accession>
<evidence type="ECO:0000256" key="1">
    <source>
        <dbReference type="ARBA" id="ARBA00004430"/>
    </source>
</evidence>
<dbReference type="SUPFAM" id="SSF52058">
    <property type="entry name" value="L domain-like"/>
    <property type="match status" value="1"/>
</dbReference>
<reference evidence="2 3" key="1">
    <citation type="submission" date="2016-10" db="EMBL/GenBank/DDBJ databases">
        <authorList>
            <person name="Cai Z."/>
        </authorList>
    </citation>
    <scope>NUCLEOTIDE SEQUENCE [LARGE SCALE GENOMIC DNA]</scope>
</reference>
<dbReference type="Proteomes" id="UP000256970">
    <property type="component" value="Unassembled WGS sequence"/>
</dbReference>
<dbReference type="InterPro" id="IPR032675">
    <property type="entry name" value="LRR_dom_sf"/>
</dbReference>
<gene>
    <name evidence="2" type="ORF">BQ4739_LOCUS9170</name>
</gene>
<evidence type="ECO:0000313" key="2">
    <source>
        <dbReference type="EMBL" id="SZX68852.1"/>
    </source>
</evidence>
<organism evidence="2 3">
    <name type="scientific">Tetradesmus obliquus</name>
    <name type="common">Green alga</name>
    <name type="synonym">Acutodesmus obliquus</name>
    <dbReference type="NCBI Taxonomy" id="3088"/>
    <lineage>
        <taxon>Eukaryota</taxon>
        <taxon>Viridiplantae</taxon>
        <taxon>Chlorophyta</taxon>
        <taxon>core chlorophytes</taxon>
        <taxon>Chlorophyceae</taxon>
        <taxon>CS clade</taxon>
        <taxon>Sphaeropleales</taxon>
        <taxon>Scenedesmaceae</taxon>
        <taxon>Tetradesmus</taxon>
    </lineage>
</organism>
<dbReference type="EMBL" id="FNXT01000885">
    <property type="protein sequence ID" value="SZX68852.1"/>
    <property type="molecule type" value="Genomic_DNA"/>
</dbReference>
<keyword evidence="3" id="KW-1185">Reference proteome</keyword>
<sequence length="562" mass="59714">MRQLCHSQAAALKIAARECFLPSATLARVTEHFPACSSVLITIDSKELAAKLQPELVHLSRLSSLSSLELEFSTGSSTSHCVTPLLSRVQQQLTRLRRLSLSLADTWGGSNKPWQVLSCASQLQCLAVSFETSLVNPFSLKHCLAGLTGADSSSLTNSSSSSGSLASSLTSLSISGSLSARATTDYQGLSRLTALQQLSLPVASLRGTGSIGLCTALRCLELRVHRTLENQEFYSSGVLGQLTLLTELRLPEGFNSGRPAFLTALQQMRQLAVLQLKALVRAALPVLASLTRLTELHGTWAGEPVAQAAAAAAAAAAAVGADAADAGSAIAAGSGVACSSVRLLNGAGPIPFEAFPNLETVKQLAPWPPALFCSLCQHCPMLRRLDASEGFAEVPDSNSEEDSDDGVVGHYESMPTMVPPPLPERLAAIRALAKLQSLEQLSMNLDVCIELSVLARQGPQQLKGLRLVFDDSRSTAAAGLMSLAVLKQLQLLVLELPRYATELLLTPYELQSVLGALSGGPAVRLLLPEATQRWVLKAVEEARQLGMDLPRDLSFGEPQRLW</sequence>
<name>A0A383VVP1_TETOB</name>
<dbReference type="AlphaFoldDB" id="A0A383VVP1"/>
<comment type="subcellular location">
    <subcellularLocation>
        <location evidence="1">Cytoplasm</location>
        <location evidence="1">Cytoskeleton</location>
        <location evidence="1">Cilium axoneme</location>
    </subcellularLocation>
</comment>